<evidence type="ECO:0000256" key="2">
    <source>
        <dbReference type="ARBA" id="ARBA00023285"/>
    </source>
</evidence>
<dbReference type="GO" id="GO:0046872">
    <property type="term" value="F:metal ion binding"/>
    <property type="evidence" value="ECO:0007669"/>
    <property type="project" value="UniProtKB-KW"/>
</dbReference>
<feature type="region of interest" description="Disordered" evidence="3">
    <location>
        <begin position="1"/>
        <end position="21"/>
    </location>
</feature>
<dbReference type="AlphaFoldDB" id="A0ABD5EDC7"/>
<dbReference type="Gene3D" id="1.10.1240.10">
    <property type="entry name" value="Methionine synthase domain"/>
    <property type="match status" value="1"/>
</dbReference>
<dbReference type="GO" id="GO:0008168">
    <property type="term" value="F:methyltransferase activity"/>
    <property type="evidence" value="ECO:0007669"/>
    <property type="project" value="UniProtKB-ARBA"/>
</dbReference>
<dbReference type="PROSITE" id="PS51332">
    <property type="entry name" value="B12_BINDING"/>
    <property type="match status" value="1"/>
</dbReference>
<dbReference type="PANTHER" id="PTHR45833:SF1">
    <property type="entry name" value="METHIONINE SYNTHASE"/>
    <property type="match status" value="1"/>
</dbReference>
<dbReference type="Pfam" id="PF02310">
    <property type="entry name" value="B12-binding"/>
    <property type="match status" value="1"/>
</dbReference>
<protein>
    <submittedName>
        <fullName evidence="5">Cobalamin-dependent protein</fullName>
    </submittedName>
</protein>
<evidence type="ECO:0000256" key="1">
    <source>
        <dbReference type="ARBA" id="ARBA00022723"/>
    </source>
</evidence>
<proteinExistence type="predicted"/>
<sequence>MSSPTGQQPAHRVGSRALEAADAEQARPWADKLWSAVRSRDEYAALDIVQSALDAGLDAETVLLDVIGAAQHRVGVEWAANRMSVADEHTATAINERAVAALPVPRPDGSRGQVMVACVDEEWHALPARMLAETLKLRGWRVDYLGAQVPTGHLVAQARSADPDLVCLSSSIPTRLPMAHRAITAVQAAGIPVMVGGAAFGHDGRYARLLGADTWASEARSAADQLTRALPDRPDTARLTVNDLPHLEDQEYTHVVRSAVRLLGHTFDGLERRFPAMKDYSEDQRDRTEEDLGQIIDFLGAALYMNEEDIFTRFLAWTAQILEVRRVPARSLLPALDLLAEQLHDYPRALHILDAGKTTLATAN</sequence>
<dbReference type="InterPro" id="IPR036594">
    <property type="entry name" value="Meth_synthase_dom"/>
</dbReference>
<organism evidence="5 6">
    <name type="scientific">Streptomyces evansiae</name>
    <dbReference type="NCBI Taxonomy" id="3075535"/>
    <lineage>
        <taxon>Bacteria</taxon>
        <taxon>Bacillati</taxon>
        <taxon>Actinomycetota</taxon>
        <taxon>Actinomycetes</taxon>
        <taxon>Kitasatosporales</taxon>
        <taxon>Streptomycetaceae</taxon>
        <taxon>Streptomyces</taxon>
    </lineage>
</organism>
<dbReference type="InterPro" id="IPR006158">
    <property type="entry name" value="Cobalamin-bd"/>
</dbReference>
<name>A0ABD5EDC7_9ACTN</name>
<gene>
    <name evidence="5" type="ORF">RM574_25250</name>
</gene>
<dbReference type="InterPro" id="IPR050554">
    <property type="entry name" value="Met_Synthase/Corrinoid"/>
</dbReference>
<dbReference type="Gene3D" id="3.40.50.280">
    <property type="entry name" value="Cobalamin-binding domain"/>
    <property type="match status" value="1"/>
</dbReference>
<dbReference type="PANTHER" id="PTHR45833">
    <property type="entry name" value="METHIONINE SYNTHASE"/>
    <property type="match status" value="1"/>
</dbReference>
<dbReference type="RefSeq" id="WP_254667608.1">
    <property type="nucleotide sequence ID" value="NZ_JAVRER010000054.1"/>
</dbReference>
<dbReference type="SUPFAM" id="SSF52242">
    <property type="entry name" value="Cobalamin (vitamin B12)-binding domain"/>
    <property type="match status" value="1"/>
</dbReference>
<accession>A0ABD5EDC7</accession>
<feature type="domain" description="B12-binding" evidence="4">
    <location>
        <begin position="111"/>
        <end position="237"/>
    </location>
</feature>
<evidence type="ECO:0000313" key="6">
    <source>
        <dbReference type="Proteomes" id="UP001183607"/>
    </source>
</evidence>
<dbReference type="Pfam" id="PF02607">
    <property type="entry name" value="B12-binding_2"/>
    <property type="match status" value="1"/>
</dbReference>
<dbReference type="CDD" id="cd02065">
    <property type="entry name" value="B12-binding_like"/>
    <property type="match status" value="1"/>
</dbReference>
<evidence type="ECO:0000256" key="3">
    <source>
        <dbReference type="SAM" id="MobiDB-lite"/>
    </source>
</evidence>
<keyword evidence="1" id="KW-0479">Metal-binding</keyword>
<dbReference type="Proteomes" id="UP001183607">
    <property type="component" value="Unassembled WGS sequence"/>
</dbReference>
<dbReference type="EMBL" id="JAVRER010000054">
    <property type="protein sequence ID" value="MDT0418792.1"/>
    <property type="molecule type" value="Genomic_DNA"/>
</dbReference>
<reference evidence="6" key="1">
    <citation type="submission" date="2023-07" db="EMBL/GenBank/DDBJ databases">
        <title>30 novel species of actinomycetes from the DSMZ collection.</title>
        <authorList>
            <person name="Nouioui I."/>
        </authorList>
    </citation>
    <scope>NUCLEOTIDE SEQUENCE [LARGE SCALE GENOMIC DNA]</scope>
    <source>
        <strain evidence="6">DSM 41982</strain>
    </source>
</reference>
<comment type="caution">
    <text evidence="5">The sequence shown here is derived from an EMBL/GenBank/DDBJ whole genome shotgun (WGS) entry which is preliminary data.</text>
</comment>
<evidence type="ECO:0000313" key="5">
    <source>
        <dbReference type="EMBL" id="MDT0418792.1"/>
    </source>
</evidence>
<dbReference type="InterPro" id="IPR003759">
    <property type="entry name" value="Cbl-bd_cap"/>
</dbReference>
<evidence type="ECO:0000259" key="4">
    <source>
        <dbReference type="PROSITE" id="PS51332"/>
    </source>
</evidence>
<dbReference type="InterPro" id="IPR036724">
    <property type="entry name" value="Cobalamin-bd_sf"/>
</dbReference>
<keyword evidence="2" id="KW-0170">Cobalt</keyword>